<evidence type="ECO:0000259" key="2">
    <source>
        <dbReference type="PROSITE" id="PS51742"/>
    </source>
</evidence>
<dbReference type="EMBL" id="CP051682">
    <property type="protein sequence ID" value="QJD94723.1"/>
    <property type="molecule type" value="Genomic_DNA"/>
</dbReference>
<dbReference type="KEGG" id="mrob:HH214_01955"/>
<dbReference type="SUPFAM" id="SSF117856">
    <property type="entry name" value="AF0104/ALDC/Ptd012-like"/>
    <property type="match status" value="1"/>
</dbReference>
<dbReference type="Gene3D" id="3.30.1330.80">
    <property type="entry name" value="Hypothetical protein, similar to alpha- acetolactate decarboxylase, domain 2"/>
    <property type="match status" value="1"/>
</dbReference>
<dbReference type="PANTHER" id="PTHR34988">
    <property type="entry name" value="PROTEIN, PUTATIVE-RELATED"/>
    <property type="match status" value="1"/>
</dbReference>
<organism evidence="3 4">
    <name type="scientific">Mucilaginibacter robiniae</name>
    <dbReference type="NCBI Taxonomy" id="2728022"/>
    <lineage>
        <taxon>Bacteria</taxon>
        <taxon>Pseudomonadati</taxon>
        <taxon>Bacteroidota</taxon>
        <taxon>Sphingobacteriia</taxon>
        <taxon>Sphingobacteriales</taxon>
        <taxon>Sphingobacteriaceae</taxon>
        <taxon>Mucilaginibacter</taxon>
    </lineage>
</organism>
<dbReference type="CDD" id="cd11378">
    <property type="entry name" value="DUF296"/>
    <property type="match status" value="1"/>
</dbReference>
<keyword evidence="1" id="KW-0732">Signal</keyword>
<gene>
    <name evidence="3" type="ORF">HH214_01955</name>
</gene>
<dbReference type="GO" id="GO:0003677">
    <property type="term" value="F:DNA binding"/>
    <property type="evidence" value="ECO:0007669"/>
    <property type="project" value="UniProtKB-KW"/>
</dbReference>
<dbReference type="Proteomes" id="UP000503278">
    <property type="component" value="Chromosome"/>
</dbReference>
<proteinExistence type="predicted"/>
<accession>A0A7L5E1M3</accession>
<feature type="domain" description="PPC" evidence="2">
    <location>
        <begin position="55"/>
        <end position="192"/>
    </location>
</feature>
<evidence type="ECO:0000256" key="1">
    <source>
        <dbReference type="SAM" id="SignalP"/>
    </source>
</evidence>
<dbReference type="InterPro" id="IPR005175">
    <property type="entry name" value="PPC_dom"/>
</dbReference>
<evidence type="ECO:0000313" key="3">
    <source>
        <dbReference type="EMBL" id="QJD94723.1"/>
    </source>
</evidence>
<feature type="signal peptide" evidence="1">
    <location>
        <begin position="1"/>
        <end position="30"/>
    </location>
</feature>
<dbReference type="PROSITE" id="PS51742">
    <property type="entry name" value="PPC"/>
    <property type="match status" value="1"/>
</dbReference>
<protein>
    <submittedName>
        <fullName evidence="3">DNA-binding protein</fullName>
    </submittedName>
</protein>
<name>A0A7L5E1M3_9SPHI</name>
<evidence type="ECO:0000313" key="4">
    <source>
        <dbReference type="Proteomes" id="UP000503278"/>
    </source>
</evidence>
<dbReference type="PANTHER" id="PTHR34988:SF1">
    <property type="entry name" value="DNA-BINDING PROTEIN"/>
    <property type="match status" value="1"/>
</dbReference>
<sequence length="195" mass="20922">MKKQILSFLKTAGSLASVLLILSGTNKVLAQDYVSPTNPAQTDKSPGVKAQLLSQNGGVKTYILVFAKNDEVISGLTEFAQKNNITSAHFTAIGDALSAKVGWYDQSRKMFKVIPITSPSEITSLIGDIAMYNGKPVVHAHINLAAPDGVVHGGHLLEAYIFPTLEVRLTVEPEAMYKKLYPEAGATVIDPGARQ</sequence>
<dbReference type="AlphaFoldDB" id="A0A7L5E1M3"/>
<keyword evidence="3" id="KW-0238">DNA-binding</keyword>
<keyword evidence="4" id="KW-1185">Reference proteome</keyword>
<reference evidence="3 4" key="1">
    <citation type="submission" date="2020-04" db="EMBL/GenBank/DDBJ databases">
        <title>Genome sequencing of novel species.</title>
        <authorList>
            <person name="Heo J."/>
            <person name="Kim S.-J."/>
            <person name="Kim J.-S."/>
            <person name="Hong S.-B."/>
            <person name="Kwon S.-W."/>
        </authorList>
    </citation>
    <scope>NUCLEOTIDE SEQUENCE [LARGE SCALE GENOMIC DNA]</scope>
    <source>
        <strain evidence="3 4">F39-2</strain>
    </source>
</reference>
<feature type="chain" id="PRO_5029675030" evidence="1">
    <location>
        <begin position="31"/>
        <end position="195"/>
    </location>
</feature>
<dbReference type="RefSeq" id="WP_169605740.1">
    <property type="nucleotide sequence ID" value="NZ_CP051682.1"/>
</dbReference>
<dbReference type="Pfam" id="PF03479">
    <property type="entry name" value="PCC"/>
    <property type="match status" value="1"/>
</dbReference>